<sequence length="133" mass="15033">MAELLNCPHCGSIFVQNSVRDVCEACYKAEQIQFETVYTYIRKRENRTATSEQVIEDTGIEKELLIKFIRTGKLKLAQFPNLGYPCAKCSTLIREGKLCGSCNSNLKGQLDTLAKEEARNQSVKSGNTFFIKR</sequence>
<keyword evidence="1" id="KW-0966">Cell projection</keyword>
<dbReference type="InterPro" id="IPR022258">
    <property type="entry name" value="Flagellar_operon_YvyF"/>
</dbReference>
<gene>
    <name evidence="1" type="ORF">JOC77_000285</name>
</gene>
<proteinExistence type="predicted"/>
<keyword evidence="2" id="KW-1185">Reference proteome</keyword>
<reference evidence="1 2" key="1">
    <citation type="submission" date="2021-01" db="EMBL/GenBank/DDBJ databases">
        <title>Genomic Encyclopedia of Type Strains, Phase IV (KMG-IV): sequencing the most valuable type-strain genomes for metagenomic binning, comparative biology and taxonomic classification.</title>
        <authorList>
            <person name="Goeker M."/>
        </authorList>
    </citation>
    <scope>NUCLEOTIDE SEQUENCE [LARGE SCALE GENOMIC DNA]</scope>
    <source>
        <strain evidence="1 2">DSM 105482</strain>
    </source>
</reference>
<keyword evidence="1" id="KW-0282">Flagellum</keyword>
<dbReference type="RefSeq" id="WP_204537607.1">
    <property type="nucleotide sequence ID" value="NZ_JAFBFI010000001.1"/>
</dbReference>
<accession>A0ABS2QCQ6</accession>
<protein>
    <submittedName>
        <fullName evidence="1">Flagellar operon protein (TIGR03826 family)</fullName>
    </submittedName>
</protein>
<comment type="caution">
    <text evidence="1">The sequence shown here is derived from an EMBL/GenBank/DDBJ whole genome shotgun (WGS) entry which is preliminary data.</text>
</comment>
<evidence type="ECO:0000313" key="2">
    <source>
        <dbReference type="Proteomes" id="UP000823486"/>
    </source>
</evidence>
<evidence type="ECO:0000313" key="1">
    <source>
        <dbReference type="EMBL" id="MBM7690882.1"/>
    </source>
</evidence>
<keyword evidence="1" id="KW-0969">Cilium</keyword>
<name>A0ABS2QCQ6_9BACI</name>
<dbReference type="NCBIfam" id="TIGR03826">
    <property type="entry name" value="YvyF"/>
    <property type="match status" value="1"/>
</dbReference>
<dbReference type="Proteomes" id="UP000823486">
    <property type="component" value="Unassembled WGS sequence"/>
</dbReference>
<dbReference type="EMBL" id="JAFBFI010000001">
    <property type="protein sequence ID" value="MBM7690882.1"/>
    <property type="molecule type" value="Genomic_DNA"/>
</dbReference>
<organism evidence="1 2">
    <name type="scientific">Peribacillus deserti</name>
    <dbReference type="NCBI Taxonomy" id="673318"/>
    <lineage>
        <taxon>Bacteria</taxon>
        <taxon>Bacillati</taxon>
        <taxon>Bacillota</taxon>
        <taxon>Bacilli</taxon>
        <taxon>Bacillales</taxon>
        <taxon>Bacillaceae</taxon>
        <taxon>Peribacillus</taxon>
    </lineage>
</organism>